<dbReference type="Proteomes" id="UP000823941">
    <property type="component" value="Chromosome 2"/>
</dbReference>
<keyword evidence="3" id="KW-1185">Reference proteome</keyword>
<evidence type="ECO:0000313" key="3">
    <source>
        <dbReference type="Proteomes" id="UP000823941"/>
    </source>
</evidence>
<proteinExistence type="predicted"/>
<reference evidence="2 3" key="1">
    <citation type="submission" date="2021-06" db="EMBL/GenBank/DDBJ databases">
        <title>A haploid diamondback moth (Plutella xylostella L.) genome assembly resolves 31 chromosomes and identifies a diamide resistance mutation.</title>
        <authorList>
            <person name="Ward C.M."/>
            <person name="Perry K.D."/>
            <person name="Baker G."/>
            <person name="Powis K."/>
            <person name="Heckel D.G."/>
            <person name="Baxter S.W."/>
        </authorList>
    </citation>
    <scope>NUCLEOTIDE SEQUENCE [LARGE SCALE GENOMIC DNA]</scope>
    <source>
        <strain evidence="2 3">LV</strain>
        <tissue evidence="2">Single pupa</tissue>
    </source>
</reference>
<feature type="compositionally biased region" description="Low complexity" evidence="1">
    <location>
        <begin position="132"/>
        <end position="141"/>
    </location>
</feature>
<comment type="caution">
    <text evidence="2">The sequence shown here is derived from an EMBL/GenBank/DDBJ whole genome shotgun (WGS) entry which is preliminary data.</text>
</comment>
<protein>
    <submittedName>
        <fullName evidence="2">Uncharacterized protein</fullName>
    </submittedName>
</protein>
<gene>
    <name evidence="2" type="ORF">JYU34_000848</name>
</gene>
<accession>A0ABQ7R5N4</accession>
<dbReference type="EMBL" id="JAHIBW010000002">
    <property type="protein sequence ID" value="KAG7312553.1"/>
    <property type="molecule type" value="Genomic_DNA"/>
</dbReference>
<sequence>MTVAYFKGETKDYEGVLLASKHHEIVVYEDRGQSLSYLLTQHHGHGAPRVPTDHLDHPVSNPEISGSERLQLRVESEKEAARSSKSVDANATSSMLATLGRAFQAISNIISKKLTRLGRTRSAEKAVEDFMEPTPRQSSEPRSPPRTRADEGQVEPPRFISAHGPQDHIYNAFMEFVAVTKATRKVNSDTCEKIIQVYRRDTIGLLQVLLTRG</sequence>
<name>A0ABQ7R5N4_PLUXY</name>
<feature type="region of interest" description="Disordered" evidence="1">
    <location>
        <begin position="124"/>
        <end position="162"/>
    </location>
</feature>
<organism evidence="2 3">
    <name type="scientific">Plutella xylostella</name>
    <name type="common">Diamondback moth</name>
    <name type="synonym">Plutella maculipennis</name>
    <dbReference type="NCBI Taxonomy" id="51655"/>
    <lineage>
        <taxon>Eukaryota</taxon>
        <taxon>Metazoa</taxon>
        <taxon>Ecdysozoa</taxon>
        <taxon>Arthropoda</taxon>
        <taxon>Hexapoda</taxon>
        <taxon>Insecta</taxon>
        <taxon>Pterygota</taxon>
        <taxon>Neoptera</taxon>
        <taxon>Endopterygota</taxon>
        <taxon>Lepidoptera</taxon>
        <taxon>Glossata</taxon>
        <taxon>Ditrysia</taxon>
        <taxon>Yponomeutoidea</taxon>
        <taxon>Plutellidae</taxon>
        <taxon>Plutella</taxon>
    </lineage>
</organism>
<evidence type="ECO:0000256" key="1">
    <source>
        <dbReference type="SAM" id="MobiDB-lite"/>
    </source>
</evidence>
<evidence type="ECO:0000313" key="2">
    <source>
        <dbReference type="EMBL" id="KAG7312553.1"/>
    </source>
</evidence>